<evidence type="ECO:0000256" key="19">
    <source>
        <dbReference type="ARBA" id="ARBA00023166"/>
    </source>
</evidence>
<keyword evidence="14 27" id="KW-0408">Iron</keyword>
<evidence type="ECO:0000256" key="25">
    <source>
        <dbReference type="ARBA" id="ARBA00048845"/>
    </source>
</evidence>
<dbReference type="GO" id="GO:0008386">
    <property type="term" value="F:cholesterol monooxygenase (side-chain-cleaving) activity"/>
    <property type="evidence" value="ECO:0007669"/>
    <property type="project" value="UniProtKB-EC"/>
</dbReference>
<protein>
    <recommendedName>
        <fullName evidence="7 27">Cholesterol side-chain cleavage enzyme, mitochondrial</fullName>
        <ecNumber evidence="6 27">1.14.15.6</ecNumber>
    </recommendedName>
    <alternativeName>
        <fullName evidence="27">Cholesterol desmolase</fullName>
    </alternativeName>
</protein>
<evidence type="ECO:0000313" key="30">
    <source>
        <dbReference type="Proteomes" id="UP000000589"/>
    </source>
</evidence>
<evidence type="ECO:0000256" key="2">
    <source>
        <dbReference type="ARBA" id="ARBA00004731"/>
    </source>
</evidence>
<gene>
    <name evidence="28 29" type="primary">Cyp11a1</name>
</gene>
<evidence type="ECO:0007829" key="31">
    <source>
        <dbReference type="ProteomicsDB" id="A0A087WRA8"/>
    </source>
</evidence>
<dbReference type="Pfam" id="PF00067">
    <property type="entry name" value="p450"/>
    <property type="match status" value="1"/>
</dbReference>
<keyword evidence="17 27" id="KW-0496">Mitochondrion</keyword>
<reference evidence="28" key="5">
    <citation type="submission" date="2025-09" db="UniProtKB">
        <authorList>
            <consortium name="Ensembl"/>
        </authorList>
    </citation>
    <scope>IDENTIFICATION</scope>
    <source>
        <strain evidence="28">C57BL/6J</strain>
    </source>
</reference>
<evidence type="ECO:0000256" key="23">
    <source>
        <dbReference type="ARBA" id="ARBA00047510"/>
    </source>
</evidence>
<dbReference type="MGI" id="MGI:88582">
    <property type="gene designation" value="Cyp11a1"/>
</dbReference>
<dbReference type="GO" id="GO:0006694">
    <property type="term" value="P:steroid biosynthetic process"/>
    <property type="evidence" value="ECO:0007669"/>
    <property type="project" value="UniProtKB-KW"/>
</dbReference>
<keyword evidence="9 27" id="KW-0349">Heme</keyword>
<dbReference type="GO" id="GO:0008203">
    <property type="term" value="P:cholesterol metabolic process"/>
    <property type="evidence" value="ECO:0007669"/>
    <property type="project" value="UniProtKB-UniPathway"/>
</dbReference>
<evidence type="ECO:0000256" key="24">
    <source>
        <dbReference type="ARBA" id="ARBA00047766"/>
    </source>
</evidence>
<evidence type="ECO:0000256" key="27">
    <source>
        <dbReference type="RuleBase" id="RU364077"/>
    </source>
</evidence>
<evidence type="ECO:0000256" key="6">
    <source>
        <dbReference type="ARBA" id="ARBA00012764"/>
    </source>
</evidence>
<accession>A0A087WRA8</accession>
<evidence type="ECO:0000256" key="26">
    <source>
        <dbReference type="ARBA" id="ARBA00049437"/>
    </source>
</evidence>
<dbReference type="EC" id="1.14.15.6" evidence="6 27"/>
<comment type="pathway">
    <text evidence="3 27">Lipid metabolism; C21-steroid hormone metabolism.</text>
</comment>
<dbReference type="PANTHER" id="PTHR24279">
    <property type="entry name" value="CYTOCHROME P450"/>
    <property type="match status" value="1"/>
</dbReference>
<dbReference type="VEuPathDB" id="HostDB:ENSMUSG00000032323"/>
<keyword evidence="18 27" id="KW-0472">Membrane</keyword>
<sequence length="115" mass="13297">MRRYSSHARVPTRSGSLCPPGWPITSIIRGPLGSCLTISSVIFGERMGMLEEIVDPEAQRFINAVYQMFHTSVPMLNLPPDFFRLLRTKTWKDHAAAWDVIFNKADEYTQNFYWD</sequence>
<reference evidence="28 30" key="1">
    <citation type="journal article" date="2009" name="PLoS Biol.">
        <title>Lineage-specific biology revealed by a finished genome assembly of the mouse.</title>
        <authorList>
            <consortium name="Mouse Genome Sequencing Consortium"/>
            <person name="Church D.M."/>
            <person name="Goodstadt L."/>
            <person name="Hillier L.W."/>
            <person name="Zody M.C."/>
            <person name="Goldstein S."/>
            <person name="She X."/>
            <person name="Bult C.J."/>
            <person name="Agarwala R."/>
            <person name="Cherry J.L."/>
            <person name="DiCuccio M."/>
            <person name="Hlavina W."/>
            <person name="Kapustin Y."/>
            <person name="Meric P."/>
            <person name="Maglott D."/>
            <person name="Birtle Z."/>
            <person name="Marques A.C."/>
            <person name="Graves T."/>
            <person name="Zhou S."/>
            <person name="Teague B."/>
            <person name="Potamousis K."/>
            <person name="Churas C."/>
            <person name="Place M."/>
            <person name="Herschleb J."/>
            <person name="Runnheim R."/>
            <person name="Forrest D."/>
            <person name="Amos-Landgraf J."/>
            <person name="Schwartz D.C."/>
            <person name="Cheng Z."/>
            <person name="Lindblad-Toh K."/>
            <person name="Eichler E.E."/>
            <person name="Ponting C.P."/>
        </authorList>
    </citation>
    <scope>NUCLEOTIDE SEQUENCE [LARGE SCALE GENOMIC DNA]</scope>
    <source>
        <strain evidence="28 30">C57BL/6J</strain>
    </source>
</reference>
<evidence type="ECO:0000256" key="14">
    <source>
        <dbReference type="ARBA" id="ARBA00023004"/>
    </source>
</evidence>
<dbReference type="UniPathway" id="UPA00296"/>
<comment type="catalytic activity">
    <reaction evidence="23">
        <text>6 reduced [adrenodoxin] + cholesterol + 3 O2 + 6 H(+) = 4-methylpentanal + pregnenolone + 6 oxidized [adrenodoxin] + 4 H2O</text>
        <dbReference type="Rhea" id="RHEA:35739"/>
        <dbReference type="Rhea" id="RHEA-COMP:9998"/>
        <dbReference type="Rhea" id="RHEA-COMP:9999"/>
        <dbReference type="ChEBI" id="CHEBI:15377"/>
        <dbReference type="ChEBI" id="CHEBI:15378"/>
        <dbReference type="ChEBI" id="CHEBI:15379"/>
        <dbReference type="ChEBI" id="CHEBI:16113"/>
        <dbReference type="ChEBI" id="CHEBI:16581"/>
        <dbReference type="ChEBI" id="CHEBI:17998"/>
        <dbReference type="ChEBI" id="CHEBI:33737"/>
        <dbReference type="ChEBI" id="CHEBI:33738"/>
        <dbReference type="EC" id="1.14.15.6"/>
    </reaction>
    <physiologicalReaction direction="left-to-right" evidence="23">
        <dbReference type="Rhea" id="RHEA:35740"/>
    </physiologicalReaction>
</comment>
<keyword evidence="19 27" id="KW-1207">Sterol metabolism</keyword>
<dbReference type="SUPFAM" id="SSF48264">
    <property type="entry name" value="Cytochrome P450"/>
    <property type="match status" value="1"/>
</dbReference>
<evidence type="ECO:0000313" key="28">
    <source>
        <dbReference type="Ensembl" id="ENSMUSP00000140545.2"/>
    </source>
</evidence>
<keyword evidence="20 27" id="KW-0753">Steroid metabolism</keyword>
<evidence type="ECO:0000256" key="16">
    <source>
        <dbReference type="ARBA" id="ARBA00023098"/>
    </source>
</evidence>
<keyword evidence="15 27" id="KW-0503">Monooxygenase</keyword>
<evidence type="ECO:0000313" key="29">
    <source>
        <dbReference type="MGI" id="MGI:88582"/>
    </source>
</evidence>
<comment type="subcellular location">
    <subcellularLocation>
        <location evidence="27">Mitochondrion inner membrane</location>
        <topology evidence="27">Peripheral membrane protein</topology>
    </subcellularLocation>
    <text evidence="27">Localizes to the matrix side of the mitochondrion inner membrane.</text>
</comment>
<reference evidence="28" key="4">
    <citation type="submission" date="2025-08" db="UniProtKB">
        <authorList>
            <consortium name="Ensembl"/>
        </authorList>
    </citation>
    <scope>IDENTIFICATION</scope>
    <source>
        <strain evidence="28">C57BL/6J</strain>
    </source>
</reference>
<comment type="cofactor">
    <cofactor evidence="1 27">
        <name>heme</name>
        <dbReference type="ChEBI" id="CHEBI:30413"/>
    </cofactor>
</comment>
<dbReference type="GO" id="GO:0005743">
    <property type="term" value="C:mitochondrial inner membrane"/>
    <property type="evidence" value="ECO:0007669"/>
    <property type="project" value="UniProtKB-SubCell"/>
</dbReference>
<evidence type="ECO:0007829" key="32">
    <source>
        <dbReference type="PubMed" id="21183079"/>
    </source>
</evidence>
<reference evidence="28 30" key="3">
    <citation type="journal article" date="2011" name="PLoS Biol.">
        <title>Modernizing reference genome assemblies.</title>
        <authorList>
            <person name="Church D.M."/>
            <person name="Schneider V.A."/>
            <person name="Graves T."/>
            <person name="Auger K."/>
            <person name="Cunningham F."/>
            <person name="Bouk N."/>
            <person name="Chen H.C."/>
            <person name="Agarwala R."/>
            <person name="McLaren W.M."/>
            <person name="Ritchie G.R."/>
            <person name="Albracht D."/>
            <person name="Kremitzki M."/>
            <person name="Rock S."/>
            <person name="Kotkiewicz H."/>
            <person name="Kremitzki C."/>
            <person name="Wollam A."/>
            <person name="Trani L."/>
            <person name="Fulton L."/>
            <person name="Fulton R."/>
            <person name="Matthews L."/>
            <person name="Whitehead S."/>
            <person name="Chow W."/>
            <person name="Torrance J."/>
            <person name="Dunn M."/>
            <person name="Harden G."/>
            <person name="Threadgold G."/>
            <person name="Wood J."/>
            <person name="Collins J."/>
            <person name="Heath P."/>
            <person name="Griffiths G."/>
            <person name="Pelan S."/>
            <person name="Grafham D."/>
            <person name="Eichler E.E."/>
            <person name="Weinstock G."/>
            <person name="Mardis E.R."/>
            <person name="Wilson R.K."/>
            <person name="Howe K."/>
            <person name="Flicek P."/>
            <person name="Hubbard T."/>
        </authorList>
    </citation>
    <scope>NUCLEOTIDE SEQUENCE [LARGE SCALE GENOMIC DNA]</scope>
    <source>
        <strain evidence="28 30">C57BL/6J</strain>
    </source>
</reference>
<evidence type="ECO:0000256" key="22">
    <source>
        <dbReference type="ARBA" id="ARBA00045526"/>
    </source>
</evidence>
<evidence type="ECO:0000256" key="9">
    <source>
        <dbReference type="ARBA" id="ARBA00022617"/>
    </source>
</evidence>
<evidence type="ECO:0000256" key="8">
    <source>
        <dbReference type="ARBA" id="ARBA00022548"/>
    </source>
</evidence>
<evidence type="ECO:0000256" key="1">
    <source>
        <dbReference type="ARBA" id="ARBA00001971"/>
    </source>
</evidence>
<keyword evidence="16 27" id="KW-0443">Lipid metabolism</keyword>
<evidence type="ECO:0000256" key="18">
    <source>
        <dbReference type="ARBA" id="ARBA00023136"/>
    </source>
</evidence>
<dbReference type="UniPathway" id="UPA00229"/>
<dbReference type="Gene3D" id="1.10.630.10">
    <property type="entry name" value="Cytochrome P450"/>
    <property type="match status" value="1"/>
</dbReference>
<keyword evidence="11" id="KW-0999">Mitochondrion inner membrane</keyword>
<dbReference type="SMR" id="A0A087WRA8"/>
<comment type="catalytic activity">
    <reaction evidence="25">
        <text>(22R)-hydroxycholesterol + 2 reduced [adrenodoxin] + O2 + 2 H(+) = (20R,22R)-20,22-dihydroxycholesterol + 2 oxidized [adrenodoxin] + H2O</text>
        <dbReference type="Rhea" id="RHEA:34339"/>
        <dbReference type="Rhea" id="RHEA-COMP:9998"/>
        <dbReference type="Rhea" id="RHEA-COMP:9999"/>
        <dbReference type="ChEBI" id="CHEBI:1294"/>
        <dbReference type="ChEBI" id="CHEBI:15377"/>
        <dbReference type="ChEBI" id="CHEBI:15378"/>
        <dbReference type="ChEBI" id="CHEBI:15379"/>
        <dbReference type="ChEBI" id="CHEBI:33737"/>
        <dbReference type="ChEBI" id="CHEBI:33738"/>
        <dbReference type="ChEBI" id="CHEBI:67237"/>
    </reaction>
    <physiologicalReaction direction="left-to-right" evidence="25">
        <dbReference type="Rhea" id="RHEA:34340"/>
    </physiologicalReaction>
</comment>
<dbReference type="Ensembl" id="ENSMUST00000188116.7">
    <property type="protein sequence ID" value="ENSMUSP00000140545.2"/>
    <property type="gene ID" value="ENSMUSG00000032323.14"/>
</dbReference>
<feature type="non-terminal residue" evidence="28">
    <location>
        <position position="115"/>
    </location>
</feature>
<evidence type="ECO:0000256" key="5">
    <source>
        <dbReference type="ARBA" id="ARBA00011573"/>
    </source>
</evidence>
<dbReference type="AlphaFoldDB" id="A0A087WRA8"/>
<dbReference type="HOGENOM" id="CLU_2114502_0_0_1"/>
<organism evidence="28 30">
    <name type="scientific">Mus musculus</name>
    <name type="common">Mouse</name>
    <dbReference type="NCBI Taxonomy" id="10090"/>
    <lineage>
        <taxon>Eukaryota</taxon>
        <taxon>Metazoa</taxon>
        <taxon>Chordata</taxon>
        <taxon>Craniata</taxon>
        <taxon>Vertebrata</taxon>
        <taxon>Euteleostomi</taxon>
        <taxon>Mammalia</taxon>
        <taxon>Eutheria</taxon>
        <taxon>Euarchontoglires</taxon>
        <taxon>Glires</taxon>
        <taxon>Rodentia</taxon>
        <taxon>Myomorpha</taxon>
        <taxon>Muroidea</taxon>
        <taxon>Muridae</taxon>
        <taxon>Murinae</taxon>
        <taxon>Mus</taxon>
        <taxon>Mus</taxon>
    </lineage>
</organism>
<keyword evidence="8 27" id="KW-0153">Cholesterol metabolism</keyword>
<keyword evidence="13 27" id="KW-0560">Oxidoreductase</keyword>
<comment type="subunit">
    <text evidence="5">Interacts with FDX1/adrenodoxin.</text>
</comment>
<keyword evidence="31" id="KW-1267">Proteomics identification</keyword>
<dbReference type="GO" id="GO:0020037">
    <property type="term" value="F:heme binding"/>
    <property type="evidence" value="ECO:0007669"/>
    <property type="project" value="InterPro"/>
</dbReference>
<name>A0A087WRA8_MOUSE</name>
<comment type="function">
    <text evidence="22 27">A cytochrome P450 monooxygenase that catalyzes the side-chain hydroxylation and cleavage of cholesterol to pregnenolone, the precursor of most steroid hormones. Catalyzes three sequential oxidation reactions of cholesterol, namely the hydroxylation at C22 followed with the hydroxylation at C20 to yield 20R,22R-hydroxycholesterol that is further cleaved between C20 and C22 to yield the C21-steroid pregnenolone and 4-methylpentanal. Mechanistically, uses molecular oxygen inserting one oxygen atom into a substrate and reducing the second into a water molecule. Two electrons are provided by NADPH via a two-protein mitochondrial transfer system comprising flavoprotein FDXR (adrenodoxin/ferredoxin reductase) and nonheme iron-sulfur protein FDX1 or FDX2 (adrenodoxin/ferredoxin).</text>
</comment>
<comment type="similarity">
    <text evidence="4 27">Belongs to the cytochrome P450 family.</text>
</comment>
<keyword evidence="30" id="KW-1185">Reference proteome</keyword>
<evidence type="ECO:0000256" key="15">
    <source>
        <dbReference type="ARBA" id="ARBA00023033"/>
    </source>
</evidence>
<evidence type="ECO:0000256" key="13">
    <source>
        <dbReference type="ARBA" id="ARBA00023002"/>
    </source>
</evidence>
<evidence type="ECO:0000256" key="21">
    <source>
        <dbReference type="ARBA" id="ARBA00023250"/>
    </source>
</evidence>
<keyword evidence="10 27" id="KW-0479">Metal-binding</keyword>
<dbReference type="PANTHER" id="PTHR24279:SF3">
    <property type="entry name" value="CHOLESTEROL SIDE-CHAIN CLEAVAGE ENZYME, MITOCHONDRIAL"/>
    <property type="match status" value="1"/>
</dbReference>
<dbReference type="InterPro" id="IPR001128">
    <property type="entry name" value="Cyt_P450"/>
</dbReference>
<keyword evidence="12 27" id="KW-0809">Transit peptide</keyword>
<comment type="pathway">
    <text evidence="2">Steroid metabolism; cholesterol metabolism.</text>
</comment>
<dbReference type="Bgee" id="ENSMUSG00000032323">
    <property type="expression patterns" value="Expressed in adrenal gland and 64 other cell types or tissues"/>
</dbReference>
<proteinExistence type="evidence at protein level"/>
<dbReference type="ExpressionAtlas" id="A0A087WRA8">
    <property type="expression patterns" value="baseline and differential"/>
</dbReference>
<dbReference type="InterPro" id="IPR036396">
    <property type="entry name" value="Cyt_P450_sf"/>
</dbReference>
<evidence type="ECO:0000256" key="7">
    <source>
        <dbReference type="ARBA" id="ARBA00019844"/>
    </source>
</evidence>
<comment type="catalytic activity">
    <reaction evidence="26">
        <text>2 reduced [adrenodoxin] + cholesterol + O2 + 2 H(+) = (22R)-hydroxycholesterol + 2 oxidized [adrenodoxin] + H2O</text>
        <dbReference type="Rhea" id="RHEA:34335"/>
        <dbReference type="Rhea" id="RHEA-COMP:9998"/>
        <dbReference type="Rhea" id="RHEA-COMP:9999"/>
        <dbReference type="ChEBI" id="CHEBI:15377"/>
        <dbReference type="ChEBI" id="CHEBI:15378"/>
        <dbReference type="ChEBI" id="CHEBI:15379"/>
        <dbReference type="ChEBI" id="CHEBI:16113"/>
        <dbReference type="ChEBI" id="CHEBI:33737"/>
        <dbReference type="ChEBI" id="CHEBI:33738"/>
        <dbReference type="ChEBI" id="CHEBI:67237"/>
    </reaction>
    <physiologicalReaction direction="left-to-right" evidence="26">
        <dbReference type="Rhea" id="RHEA:34336"/>
    </physiologicalReaction>
</comment>
<evidence type="ECO:0000256" key="17">
    <source>
        <dbReference type="ARBA" id="ARBA00023128"/>
    </source>
</evidence>
<dbReference type="InterPro" id="IPR050479">
    <property type="entry name" value="CYP11_CYP27_families"/>
</dbReference>
<dbReference type="AGR" id="MGI:88582"/>
<dbReference type="GO" id="GO:0008207">
    <property type="term" value="P:C21-steroid hormone metabolic process"/>
    <property type="evidence" value="ECO:0007669"/>
    <property type="project" value="UniProtKB-UniPathway"/>
</dbReference>
<dbReference type="GO" id="GO:0005506">
    <property type="term" value="F:iron ion binding"/>
    <property type="evidence" value="ECO:0007669"/>
    <property type="project" value="InterPro"/>
</dbReference>
<evidence type="ECO:0000256" key="10">
    <source>
        <dbReference type="ARBA" id="ARBA00022723"/>
    </source>
</evidence>
<dbReference type="Proteomes" id="UP000000589">
    <property type="component" value="Chromosome 9"/>
</dbReference>
<evidence type="ECO:0000256" key="11">
    <source>
        <dbReference type="ARBA" id="ARBA00022792"/>
    </source>
</evidence>
<dbReference type="ProteomicsDB" id="372216"/>
<evidence type="ECO:0000256" key="3">
    <source>
        <dbReference type="ARBA" id="ARBA00005108"/>
    </source>
</evidence>
<reference evidence="32" key="2">
    <citation type="journal article" date="2010" name="Cell">
        <title>A tissue-specific atlas of mouse protein phosphorylation and expression.</title>
        <authorList>
            <person name="Huttlin E.L."/>
            <person name="Jedrychowski M.P."/>
            <person name="Elias J.E."/>
            <person name="Goswami T."/>
            <person name="Rad R."/>
            <person name="Beausoleil S.A."/>
            <person name="Villen J."/>
            <person name="Haas W."/>
            <person name="Sowa M.E."/>
            <person name="Gygi S.P."/>
        </authorList>
    </citation>
    <scope>IDENTIFICATION BY MASS SPECTROMETRY [LARGE SCALE ANALYSIS]</scope>
</reference>
<evidence type="ECO:0000256" key="4">
    <source>
        <dbReference type="ARBA" id="ARBA00010617"/>
    </source>
</evidence>
<evidence type="ECO:0000256" key="20">
    <source>
        <dbReference type="ARBA" id="ARBA00023221"/>
    </source>
</evidence>
<keyword evidence="21 27" id="KW-0755">Steroidogenesis</keyword>
<dbReference type="Antibodypedia" id="3076">
    <property type="antibodies" value="420 antibodies from 33 providers"/>
</dbReference>
<comment type="catalytic activity">
    <reaction evidence="24">
        <text>(20R,22R)-20,22-dihydroxycholesterol + 2 reduced [adrenodoxin] + O2 + 2 H(+) = 4-methylpentanal + pregnenolone + 2 oxidized [adrenodoxin] + 2 H2O</text>
        <dbReference type="Rhea" id="RHEA:34343"/>
        <dbReference type="Rhea" id="RHEA-COMP:9998"/>
        <dbReference type="Rhea" id="RHEA-COMP:9999"/>
        <dbReference type="ChEBI" id="CHEBI:1294"/>
        <dbReference type="ChEBI" id="CHEBI:15377"/>
        <dbReference type="ChEBI" id="CHEBI:15378"/>
        <dbReference type="ChEBI" id="CHEBI:15379"/>
        <dbReference type="ChEBI" id="CHEBI:16581"/>
        <dbReference type="ChEBI" id="CHEBI:17998"/>
        <dbReference type="ChEBI" id="CHEBI:33737"/>
        <dbReference type="ChEBI" id="CHEBI:33738"/>
    </reaction>
    <physiologicalReaction direction="left-to-right" evidence="24">
        <dbReference type="Rhea" id="RHEA:34344"/>
    </physiologicalReaction>
</comment>
<evidence type="ECO:0000256" key="12">
    <source>
        <dbReference type="ARBA" id="ARBA00022946"/>
    </source>
</evidence>
<dbReference type="GeneTree" id="ENSGT00940000158575"/>